<protein>
    <submittedName>
        <fullName evidence="1">Uncharacterized protein</fullName>
    </submittedName>
</protein>
<accession>A0A6J4VTH0</accession>
<dbReference type="EMBL" id="CADCWO010000214">
    <property type="protein sequence ID" value="CAA9587493.1"/>
    <property type="molecule type" value="Genomic_DNA"/>
</dbReference>
<name>A0A6J4VTH0_9CYAN</name>
<dbReference type="AlphaFoldDB" id="A0A6J4VTH0"/>
<proteinExistence type="predicted"/>
<reference evidence="1" key="1">
    <citation type="submission" date="2020-02" db="EMBL/GenBank/DDBJ databases">
        <authorList>
            <person name="Meier V. D."/>
        </authorList>
    </citation>
    <scope>NUCLEOTIDE SEQUENCE</scope>
    <source>
        <strain evidence="1">AVDCRST_MAG81</strain>
    </source>
</reference>
<organism evidence="1">
    <name type="scientific">uncultured Synechococcales cyanobacterium</name>
    <dbReference type="NCBI Taxonomy" id="1936017"/>
    <lineage>
        <taxon>Bacteria</taxon>
        <taxon>Bacillati</taxon>
        <taxon>Cyanobacteriota</taxon>
        <taxon>Cyanophyceae</taxon>
        <taxon>Synechococcales</taxon>
        <taxon>environmental samples</taxon>
    </lineage>
</organism>
<evidence type="ECO:0000313" key="1">
    <source>
        <dbReference type="EMBL" id="CAA9587493.1"/>
    </source>
</evidence>
<sequence>METMFVIHTYYANELDYRLHEEPPELSSMTVSKPCYTPGLGLQGVAVGRNS</sequence>
<gene>
    <name evidence="1" type="ORF">AVDCRST_MAG81-4151</name>
</gene>